<accession>A0AA87IMF6</accession>
<evidence type="ECO:0000313" key="1">
    <source>
        <dbReference type="EMBL" id="EIM07473.1"/>
    </source>
</evidence>
<proteinExistence type="predicted"/>
<dbReference type="EMBL" id="AJYB01000015">
    <property type="protein sequence ID" value="EIM07473.1"/>
    <property type="molecule type" value="Genomic_DNA"/>
</dbReference>
<evidence type="ECO:0000313" key="2">
    <source>
        <dbReference type="Proteomes" id="UP000004725"/>
    </source>
</evidence>
<dbReference type="Pfam" id="PF14039">
    <property type="entry name" value="YusW"/>
    <property type="match status" value="1"/>
</dbReference>
<dbReference type="AlphaFoldDB" id="A0AA87IMF6"/>
<sequence length="77" mass="8489">MEAAYKNEKMKTNLAGNDAMAEIEGGLSQMELTPKTAGEEVITQVIEAFGIEEGFTEIEVEVTYPDGVKKEYKQISN</sequence>
<protein>
    <submittedName>
        <fullName evidence="1">Lipoprotein</fullName>
    </submittedName>
</protein>
<gene>
    <name evidence="1" type="ORF">A1A1_05807</name>
</gene>
<reference evidence="1 2" key="1">
    <citation type="journal article" date="2012" name="J. Bacteriol.">
        <title>Genome Sequence of the Antarctic Psychrophile Bacterium Planococcus antarcticus DSM 14505.</title>
        <authorList>
            <person name="Margolles A."/>
            <person name="Gueimonde M."/>
            <person name="Sanchez B."/>
        </authorList>
    </citation>
    <scope>NUCLEOTIDE SEQUENCE [LARGE SCALE GENOMIC DNA]</scope>
    <source>
        <strain evidence="1 2">DSM 14505</strain>
    </source>
</reference>
<comment type="caution">
    <text evidence="1">The sequence shown here is derived from an EMBL/GenBank/DDBJ whole genome shotgun (WGS) entry which is preliminary data.</text>
</comment>
<name>A0AA87IMF6_9BACL</name>
<dbReference type="Proteomes" id="UP000004725">
    <property type="component" value="Unassembled WGS sequence"/>
</dbReference>
<dbReference type="InterPro" id="IPR025623">
    <property type="entry name" value="YusW"/>
</dbReference>
<keyword evidence="1" id="KW-0449">Lipoprotein</keyword>
<organism evidence="1 2">
    <name type="scientific">Planococcus antarcticus DSM 14505</name>
    <dbReference type="NCBI Taxonomy" id="1185653"/>
    <lineage>
        <taxon>Bacteria</taxon>
        <taxon>Bacillati</taxon>
        <taxon>Bacillota</taxon>
        <taxon>Bacilli</taxon>
        <taxon>Bacillales</taxon>
        <taxon>Caryophanaceae</taxon>
        <taxon>Planococcus</taxon>
    </lineage>
</organism>